<dbReference type="InterPro" id="IPR045175">
    <property type="entry name" value="M28_fam"/>
</dbReference>
<feature type="chain" id="PRO_5040874355" evidence="1">
    <location>
        <begin position="18"/>
        <end position="416"/>
    </location>
</feature>
<comment type="caution">
    <text evidence="4">The sequence shown here is derived from an EMBL/GenBank/DDBJ whole genome shotgun (WGS) entry which is preliminary data.</text>
</comment>
<protein>
    <submittedName>
        <fullName evidence="4">M28 family peptidase</fullName>
    </submittedName>
</protein>
<dbReference type="RefSeq" id="WP_270026577.1">
    <property type="nucleotide sequence ID" value="NZ_JAPDDP010000032.1"/>
</dbReference>
<dbReference type="InterPro" id="IPR007484">
    <property type="entry name" value="Peptidase_M28"/>
</dbReference>
<evidence type="ECO:0000259" key="3">
    <source>
        <dbReference type="Pfam" id="PF04389"/>
    </source>
</evidence>
<dbReference type="PANTHER" id="PTHR12147">
    <property type="entry name" value="METALLOPEPTIDASE M28 FAMILY MEMBER"/>
    <property type="match status" value="1"/>
</dbReference>
<feature type="domain" description="PA" evidence="2">
    <location>
        <begin position="138"/>
        <end position="205"/>
    </location>
</feature>
<dbReference type="GO" id="GO:0008235">
    <property type="term" value="F:metalloexopeptidase activity"/>
    <property type="evidence" value="ECO:0007669"/>
    <property type="project" value="InterPro"/>
</dbReference>
<dbReference type="PANTHER" id="PTHR12147:SF26">
    <property type="entry name" value="PEPTIDASE M28 DOMAIN-CONTAINING PROTEIN"/>
    <property type="match status" value="1"/>
</dbReference>
<feature type="domain" description="Peptidase M28" evidence="3">
    <location>
        <begin position="231"/>
        <end position="407"/>
    </location>
</feature>
<accession>A0A9X3NBU8</accession>
<dbReference type="InterPro" id="IPR003137">
    <property type="entry name" value="PA_domain"/>
</dbReference>
<keyword evidence="5" id="KW-1185">Reference proteome</keyword>
<dbReference type="InterPro" id="IPR046450">
    <property type="entry name" value="PA_dom_sf"/>
</dbReference>
<dbReference type="Proteomes" id="UP001147653">
    <property type="component" value="Unassembled WGS sequence"/>
</dbReference>
<evidence type="ECO:0000313" key="5">
    <source>
        <dbReference type="Proteomes" id="UP001147653"/>
    </source>
</evidence>
<dbReference type="Pfam" id="PF02225">
    <property type="entry name" value="PA"/>
    <property type="match status" value="1"/>
</dbReference>
<dbReference type="EMBL" id="JAPDDP010000032">
    <property type="protein sequence ID" value="MDA0182214.1"/>
    <property type="molecule type" value="Genomic_DNA"/>
</dbReference>
<dbReference type="GO" id="GO:0006508">
    <property type="term" value="P:proteolysis"/>
    <property type="evidence" value="ECO:0007669"/>
    <property type="project" value="InterPro"/>
</dbReference>
<dbReference type="SUPFAM" id="SSF52025">
    <property type="entry name" value="PA domain"/>
    <property type="match status" value="1"/>
</dbReference>
<organism evidence="4 5">
    <name type="scientific">Solirubrobacter phytolaccae</name>
    <dbReference type="NCBI Taxonomy" id="1404360"/>
    <lineage>
        <taxon>Bacteria</taxon>
        <taxon>Bacillati</taxon>
        <taxon>Actinomycetota</taxon>
        <taxon>Thermoleophilia</taxon>
        <taxon>Solirubrobacterales</taxon>
        <taxon>Solirubrobacteraceae</taxon>
        <taxon>Solirubrobacter</taxon>
    </lineage>
</organism>
<sequence length="416" mass="42579">MKLLLALAAALVTFVAALLLTTRGEETPAPPTAPAALAGVERRIAPAGLGEHLDALQRIADANGGNRAAGTAGERATADYLAGRLRAAGYRVSTQEVAVPSFRERRAPRLTAGSRTYTARTLQYSGSGTATGRVRSTAIGCTAAAFTALRDGEIALIQRGTCPFRQKVLAAQRAGAAAVLIADEAPVRGSLQRPGARIPVVAVGTDGAGLAGEEARVVVDAESSERRSPSVIAEAGAAGAARVVMAGAHLDSVDEGPGLNDNGSGVAAVLEIAEELGGRRLPDGSALRFGFWGAEEIGLVGSTRYVQDLSRAERARIAAYVNLDMVGSPGAEPAIYDGDPAIAAALRRQLGEDAPRDDLGDSSDHAPFAAANIPVGGLFTGLDKCYHRGCDTIDNVDRGVLTTSARAAGGALVELM</sequence>
<dbReference type="SUPFAM" id="SSF53187">
    <property type="entry name" value="Zn-dependent exopeptidases"/>
    <property type="match status" value="1"/>
</dbReference>
<dbReference type="AlphaFoldDB" id="A0A9X3NBU8"/>
<name>A0A9X3NBU8_9ACTN</name>
<dbReference type="Gene3D" id="3.40.630.10">
    <property type="entry name" value="Zn peptidases"/>
    <property type="match status" value="1"/>
</dbReference>
<keyword evidence="1" id="KW-0732">Signal</keyword>
<feature type="signal peptide" evidence="1">
    <location>
        <begin position="1"/>
        <end position="17"/>
    </location>
</feature>
<evidence type="ECO:0000313" key="4">
    <source>
        <dbReference type="EMBL" id="MDA0182214.1"/>
    </source>
</evidence>
<evidence type="ECO:0000256" key="1">
    <source>
        <dbReference type="SAM" id="SignalP"/>
    </source>
</evidence>
<evidence type="ECO:0000259" key="2">
    <source>
        <dbReference type="Pfam" id="PF02225"/>
    </source>
</evidence>
<reference evidence="4" key="1">
    <citation type="submission" date="2022-10" db="EMBL/GenBank/DDBJ databases">
        <title>The WGS of Solirubrobacter phytolaccae KCTC 29190.</title>
        <authorList>
            <person name="Jiang Z."/>
        </authorList>
    </citation>
    <scope>NUCLEOTIDE SEQUENCE</scope>
    <source>
        <strain evidence="4">KCTC 29190</strain>
    </source>
</reference>
<dbReference type="Pfam" id="PF04389">
    <property type="entry name" value="Peptidase_M28"/>
    <property type="match status" value="1"/>
</dbReference>
<proteinExistence type="predicted"/>
<gene>
    <name evidence="4" type="ORF">OJ997_18050</name>
</gene>
<dbReference type="Gene3D" id="3.50.30.30">
    <property type="match status" value="1"/>
</dbReference>